<reference evidence="7" key="1">
    <citation type="journal article" date="2011" name="MBio">
        <title>Novel metabolic attributes of the genus Cyanothece, comprising a group of unicellular nitrogen-fixing Cyanobacteria.</title>
        <authorList>
            <person name="Bandyopadhyay A."/>
            <person name="Elvitigala T."/>
            <person name="Welsh E."/>
            <person name="Stockel J."/>
            <person name="Liberton M."/>
            <person name="Min H."/>
            <person name="Sherman L.A."/>
            <person name="Pakrasi H.B."/>
        </authorList>
    </citation>
    <scope>NUCLEOTIDE SEQUENCE [LARGE SCALE GENOMIC DNA]</scope>
    <source>
        <strain evidence="7">PCC 8801</strain>
    </source>
</reference>
<dbReference type="EMBL" id="CP001287">
    <property type="protein sequence ID" value="ACK66650.1"/>
    <property type="molecule type" value="Genomic_DNA"/>
</dbReference>
<gene>
    <name evidence="6" type="ordered locus">PCC8801_2648</name>
</gene>
<dbReference type="Pfam" id="PF00497">
    <property type="entry name" value="SBP_bac_3"/>
    <property type="match status" value="1"/>
</dbReference>
<dbReference type="PANTHER" id="PTHR30085:SF6">
    <property type="entry name" value="ABC TRANSPORTER GLUTAMINE-BINDING PROTEIN GLNH"/>
    <property type="match status" value="1"/>
</dbReference>
<dbReference type="CDD" id="cd13688">
    <property type="entry name" value="PBP2_GltI_DEBP"/>
    <property type="match status" value="1"/>
</dbReference>
<dbReference type="AlphaFoldDB" id="B7K4Z4"/>
<dbReference type="PANTHER" id="PTHR30085">
    <property type="entry name" value="AMINO ACID ABC TRANSPORTER PERMEASE"/>
    <property type="match status" value="1"/>
</dbReference>
<evidence type="ECO:0000256" key="2">
    <source>
        <dbReference type="ARBA" id="ARBA00022448"/>
    </source>
</evidence>
<sequence>MKKTVIALLSLIFLASFSLKVVAETILDKIERTGEMTAGARKDAIPFGYEDEGGNWTGYSVELIHLIHQELEKSLKKPIKLTFKEATLDNRFEIVQTETVDLVCEATTITQERLKKVDFSLPFFMTGAQFLVKLKDASTFDINGTLSKIPIAFIPGTTTQEIIPQIYPFADWKVVKSRREGLLKLKKGEVQAVVSDGVLLVGELVQVGNNPRDFTLIPRQPITTELYGCMLPKNNPDWKEFIDNVIVSQKTLDLQDKWFNVERSKFPYIIQN</sequence>
<dbReference type="eggNOG" id="COG0834">
    <property type="taxonomic scope" value="Bacteria"/>
</dbReference>
<evidence type="ECO:0000256" key="3">
    <source>
        <dbReference type="ARBA" id="ARBA00022729"/>
    </source>
</evidence>
<dbReference type="OrthoDB" id="9777941at2"/>
<dbReference type="InterPro" id="IPR001638">
    <property type="entry name" value="Solute-binding_3/MltF_N"/>
</dbReference>
<keyword evidence="7" id="KW-1185">Reference proteome</keyword>
<evidence type="ECO:0000313" key="6">
    <source>
        <dbReference type="EMBL" id="ACK66650.1"/>
    </source>
</evidence>
<evidence type="ECO:0000256" key="1">
    <source>
        <dbReference type="ARBA" id="ARBA00010333"/>
    </source>
</evidence>
<dbReference type="KEGG" id="cyp:PCC8801_2648"/>
<dbReference type="RefSeq" id="WP_012595917.1">
    <property type="nucleotide sequence ID" value="NC_011726.1"/>
</dbReference>
<dbReference type="InterPro" id="IPR051455">
    <property type="entry name" value="Bact_solute-bind_prot3"/>
</dbReference>
<dbReference type="GO" id="GO:0030288">
    <property type="term" value="C:outer membrane-bounded periplasmic space"/>
    <property type="evidence" value="ECO:0007669"/>
    <property type="project" value="TreeGrafter"/>
</dbReference>
<evidence type="ECO:0000313" key="7">
    <source>
        <dbReference type="Proteomes" id="UP000008204"/>
    </source>
</evidence>
<feature type="chain" id="PRO_5002858694" evidence="4">
    <location>
        <begin position="24"/>
        <end position="272"/>
    </location>
</feature>
<dbReference type="SMART" id="SM00062">
    <property type="entry name" value="PBPb"/>
    <property type="match status" value="1"/>
</dbReference>
<dbReference type="GO" id="GO:0006865">
    <property type="term" value="P:amino acid transport"/>
    <property type="evidence" value="ECO:0007669"/>
    <property type="project" value="TreeGrafter"/>
</dbReference>
<evidence type="ECO:0000259" key="5">
    <source>
        <dbReference type="SMART" id="SM00062"/>
    </source>
</evidence>
<dbReference type="SUPFAM" id="SSF53850">
    <property type="entry name" value="Periplasmic binding protein-like II"/>
    <property type="match status" value="1"/>
</dbReference>
<protein>
    <submittedName>
        <fullName evidence="6">Extracellular solute-binding protein family 3</fullName>
    </submittedName>
</protein>
<keyword evidence="2" id="KW-0813">Transport</keyword>
<dbReference type="Gene3D" id="3.40.190.10">
    <property type="entry name" value="Periplasmic binding protein-like II"/>
    <property type="match status" value="2"/>
</dbReference>
<dbReference type="STRING" id="41431.PCC8801_2648"/>
<evidence type="ECO:0000256" key="4">
    <source>
        <dbReference type="SAM" id="SignalP"/>
    </source>
</evidence>
<dbReference type="HOGENOM" id="CLU_019602_0_1_3"/>
<name>B7K4Z4_RIPO1</name>
<dbReference type="Proteomes" id="UP000008204">
    <property type="component" value="Chromosome"/>
</dbReference>
<organism evidence="6 7">
    <name type="scientific">Rippkaea orientalis (strain PCC 8801 / RF-1)</name>
    <name type="common">Cyanothece sp. (strain PCC 8801)</name>
    <dbReference type="NCBI Taxonomy" id="41431"/>
    <lineage>
        <taxon>Bacteria</taxon>
        <taxon>Bacillati</taxon>
        <taxon>Cyanobacteriota</taxon>
        <taxon>Cyanophyceae</taxon>
        <taxon>Oscillatoriophycideae</taxon>
        <taxon>Chroococcales</taxon>
        <taxon>Aphanothecaceae</taxon>
        <taxon>Rippkaea</taxon>
        <taxon>Rippkaea orientalis</taxon>
    </lineage>
</organism>
<accession>B7K4Z4</accession>
<comment type="similarity">
    <text evidence="1">Belongs to the bacterial solute-binding protein 3 family.</text>
</comment>
<dbReference type="GO" id="GO:0005576">
    <property type="term" value="C:extracellular region"/>
    <property type="evidence" value="ECO:0007669"/>
    <property type="project" value="TreeGrafter"/>
</dbReference>
<proteinExistence type="inferred from homology"/>
<feature type="domain" description="Solute-binding protein family 3/N-terminal" evidence="5">
    <location>
        <begin position="35"/>
        <end position="262"/>
    </location>
</feature>
<feature type="signal peptide" evidence="4">
    <location>
        <begin position="1"/>
        <end position="23"/>
    </location>
</feature>
<keyword evidence="3 4" id="KW-0732">Signal</keyword>